<dbReference type="Proteomes" id="UP001187192">
    <property type="component" value="Unassembled WGS sequence"/>
</dbReference>
<organism evidence="1 2">
    <name type="scientific">Ficus carica</name>
    <name type="common">Common fig</name>
    <dbReference type="NCBI Taxonomy" id="3494"/>
    <lineage>
        <taxon>Eukaryota</taxon>
        <taxon>Viridiplantae</taxon>
        <taxon>Streptophyta</taxon>
        <taxon>Embryophyta</taxon>
        <taxon>Tracheophyta</taxon>
        <taxon>Spermatophyta</taxon>
        <taxon>Magnoliopsida</taxon>
        <taxon>eudicotyledons</taxon>
        <taxon>Gunneridae</taxon>
        <taxon>Pentapetalae</taxon>
        <taxon>rosids</taxon>
        <taxon>fabids</taxon>
        <taxon>Rosales</taxon>
        <taxon>Moraceae</taxon>
        <taxon>Ficeae</taxon>
        <taxon>Ficus</taxon>
    </lineage>
</organism>
<protein>
    <submittedName>
        <fullName evidence="1">Uncharacterized protein</fullName>
    </submittedName>
</protein>
<gene>
    <name evidence="1" type="ORF">TIFTF001_028532</name>
</gene>
<sequence length="88" mass="9304">MKKEMWGVHRRCQLASVPCLATVGRISCLSSIADQELRWACMRGSCRRLGKGGLATDSLLGVEAPRLALGGGCMGSAAVRASLASKQR</sequence>
<reference evidence="1" key="1">
    <citation type="submission" date="2023-07" db="EMBL/GenBank/DDBJ databases">
        <title>draft genome sequence of fig (Ficus carica).</title>
        <authorList>
            <person name="Takahashi T."/>
            <person name="Nishimura K."/>
        </authorList>
    </citation>
    <scope>NUCLEOTIDE SEQUENCE</scope>
</reference>
<comment type="caution">
    <text evidence="1">The sequence shown here is derived from an EMBL/GenBank/DDBJ whole genome shotgun (WGS) entry which is preliminary data.</text>
</comment>
<accession>A0AA88IWN2</accession>
<name>A0AA88IWN2_FICCA</name>
<keyword evidence="2" id="KW-1185">Reference proteome</keyword>
<dbReference type="EMBL" id="BTGU01000087">
    <property type="protein sequence ID" value="GMN59433.1"/>
    <property type="molecule type" value="Genomic_DNA"/>
</dbReference>
<dbReference type="AlphaFoldDB" id="A0AA88IWN2"/>
<evidence type="ECO:0000313" key="2">
    <source>
        <dbReference type="Proteomes" id="UP001187192"/>
    </source>
</evidence>
<proteinExistence type="predicted"/>
<evidence type="ECO:0000313" key="1">
    <source>
        <dbReference type="EMBL" id="GMN59433.1"/>
    </source>
</evidence>